<feature type="non-terminal residue" evidence="12">
    <location>
        <position position="1"/>
    </location>
</feature>
<name>A0AAN8ZQH3_HALRR</name>
<dbReference type="EC" id="2.1.1.-" evidence="10"/>
<keyword evidence="4" id="KW-0533">Nickel</keyword>
<evidence type="ECO:0000256" key="5">
    <source>
        <dbReference type="ARBA" id="ARBA00022723"/>
    </source>
</evidence>
<comment type="caution">
    <text evidence="12">The sequence shown here is derived from an EMBL/GenBank/DDBJ whole genome shotgun (WGS) entry which is preliminary data.</text>
</comment>
<accession>A0AAN8ZQH3</accession>
<dbReference type="GO" id="GO:0032259">
    <property type="term" value="P:methylation"/>
    <property type="evidence" value="ECO:0007669"/>
    <property type="project" value="UniProtKB-KW"/>
</dbReference>
<dbReference type="PANTHER" id="PTHR12260:SF6">
    <property type="entry name" value="DAMAGE-CONTROL PHOSPHATASE ARMT1"/>
    <property type="match status" value="1"/>
</dbReference>
<keyword evidence="7 10" id="KW-0464">Manganese</keyword>
<sequence>TFAYLTVKDRLPIILTRVIDHLYREKDVIGSQYGEEAQEGCKRIVGSLSQLKNEMQTNKPLRLLQSRQPPTQYDDTDIWNREFDRSTVENEVEPKWYTASWLYVECYMYARIYEAFSLCDALQNYDPFSAPKDKSLIDSQQATDSLATHVLSLCNVIPTVAHQQLKTDFVNLLEVTLWGNKCDLSISGGADYAQSFDLIASLGQLRPNILDNHTESLWQLLVALPEDQRDI</sequence>
<keyword evidence="10" id="KW-0808">Transferase</keyword>
<evidence type="ECO:0000313" key="12">
    <source>
        <dbReference type="EMBL" id="KAK7056525.1"/>
    </source>
</evidence>
<gene>
    <name evidence="12" type="ORF">SK128_024902</name>
</gene>
<evidence type="ECO:0000256" key="7">
    <source>
        <dbReference type="ARBA" id="ARBA00023211"/>
    </source>
</evidence>
<evidence type="ECO:0000256" key="8">
    <source>
        <dbReference type="ARBA" id="ARBA00045980"/>
    </source>
</evidence>
<feature type="domain" description="Damage-control phosphatase ARMT1-like metal-binding" evidence="11">
    <location>
        <begin position="6"/>
        <end position="221"/>
    </location>
</feature>
<protein>
    <recommendedName>
        <fullName evidence="10">Sugar phosphate phosphatase</fullName>
        <ecNumber evidence="10">2.1.1.-</ecNumber>
        <ecNumber evidence="10">3.1.3.-</ecNumber>
    </recommendedName>
</protein>
<dbReference type="EC" id="3.1.3.-" evidence="10"/>
<dbReference type="GO" id="GO:0046872">
    <property type="term" value="F:metal ion binding"/>
    <property type="evidence" value="ECO:0007669"/>
    <property type="project" value="UniProtKB-UniRule"/>
</dbReference>
<evidence type="ECO:0000256" key="6">
    <source>
        <dbReference type="ARBA" id="ARBA00022801"/>
    </source>
</evidence>
<evidence type="ECO:0000313" key="13">
    <source>
        <dbReference type="Proteomes" id="UP001381693"/>
    </source>
</evidence>
<dbReference type="Gene3D" id="1.20.930.60">
    <property type="match status" value="1"/>
</dbReference>
<keyword evidence="10" id="KW-0489">Methyltransferase</keyword>
<comment type="cofactor">
    <cofactor evidence="10">
        <name>Mn(2+)</name>
        <dbReference type="ChEBI" id="CHEBI:29035"/>
    </cofactor>
    <cofactor evidence="10">
        <name>Ni(2+)</name>
        <dbReference type="ChEBI" id="CHEBI:49786"/>
    </cofactor>
</comment>
<reference evidence="12 13" key="1">
    <citation type="submission" date="2023-11" db="EMBL/GenBank/DDBJ databases">
        <title>Halocaridina rubra genome assembly.</title>
        <authorList>
            <person name="Smith C."/>
        </authorList>
    </citation>
    <scope>NUCLEOTIDE SEQUENCE [LARGE SCALE GENOMIC DNA]</scope>
    <source>
        <strain evidence="12">EP-1</strain>
        <tissue evidence="12">Whole</tissue>
    </source>
</reference>
<evidence type="ECO:0000256" key="1">
    <source>
        <dbReference type="ARBA" id="ARBA00000807"/>
    </source>
</evidence>
<dbReference type="Pfam" id="PF01937">
    <property type="entry name" value="ARMT1-like_dom"/>
    <property type="match status" value="1"/>
</dbReference>
<evidence type="ECO:0000256" key="3">
    <source>
        <dbReference type="ARBA" id="ARBA00009519"/>
    </source>
</evidence>
<dbReference type="EMBL" id="JAXCGZ010021237">
    <property type="protein sequence ID" value="KAK7056525.1"/>
    <property type="molecule type" value="Genomic_DNA"/>
</dbReference>
<evidence type="ECO:0000256" key="10">
    <source>
        <dbReference type="RuleBase" id="RU367030"/>
    </source>
</evidence>
<comment type="similarity">
    <text evidence="3 10">Belongs to the damage-control phosphatase family. Sugar phosphate phosphatase III subfamily.</text>
</comment>
<evidence type="ECO:0000259" key="11">
    <source>
        <dbReference type="Pfam" id="PF01937"/>
    </source>
</evidence>
<keyword evidence="5 10" id="KW-0479">Metal-binding</keyword>
<dbReference type="GO" id="GO:0051998">
    <property type="term" value="F:protein carboxyl O-methyltransferase activity"/>
    <property type="evidence" value="ECO:0007669"/>
    <property type="project" value="UniProtKB-UniRule"/>
</dbReference>
<dbReference type="InterPro" id="IPR039763">
    <property type="entry name" value="ARMT1"/>
</dbReference>
<organism evidence="12 13">
    <name type="scientific">Halocaridina rubra</name>
    <name type="common">Hawaiian red shrimp</name>
    <dbReference type="NCBI Taxonomy" id="373956"/>
    <lineage>
        <taxon>Eukaryota</taxon>
        <taxon>Metazoa</taxon>
        <taxon>Ecdysozoa</taxon>
        <taxon>Arthropoda</taxon>
        <taxon>Crustacea</taxon>
        <taxon>Multicrustacea</taxon>
        <taxon>Malacostraca</taxon>
        <taxon>Eumalacostraca</taxon>
        <taxon>Eucarida</taxon>
        <taxon>Decapoda</taxon>
        <taxon>Pleocyemata</taxon>
        <taxon>Caridea</taxon>
        <taxon>Atyoidea</taxon>
        <taxon>Atyidae</taxon>
        <taxon>Halocaridina</taxon>
    </lineage>
</organism>
<dbReference type="PANTHER" id="PTHR12260">
    <property type="entry name" value="DAMAGE-CONTROL PHOSPHATASE ARMT1"/>
    <property type="match status" value="1"/>
</dbReference>
<comment type="catalytic activity">
    <reaction evidence="1 10">
        <text>L-glutamyl-[protein] + S-adenosyl-L-methionine = [protein]-L-glutamate 5-O-methyl ester + S-adenosyl-L-homocysteine</text>
        <dbReference type="Rhea" id="RHEA:24452"/>
        <dbReference type="Rhea" id="RHEA-COMP:10208"/>
        <dbReference type="Rhea" id="RHEA-COMP:10311"/>
        <dbReference type="ChEBI" id="CHEBI:29973"/>
        <dbReference type="ChEBI" id="CHEBI:57856"/>
        <dbReference type="ChEBI" id="CHEBI:59789"/>
        <dbReference type="ChEBI" id="CHEBI:82795"/>
    </reaction>
</comment>
<comment type="catalytic activity">
    <reaction evidence="9 10">
        <text>beta-D-fructose 6-phosphate = dihydroxyacetone + D-glyceraldehyde 3-phosphate</text>
        <dbReference type="Rhea" id="RHEA:28002"/>
        <dbReference type="ChEBI" id="CHEBI:16016"/>
        <dbReference type="ChEBI" id="CHEBI:57634"/>
        <dbReference type="ChEBI" id="CHEBI:59776"/>
    </reaction>
</comment>
<evidence type="ECO:0000256" key="9">
    <source>
        <dbReference type="ARBA" id="ARBA00048809"/>
    </source>
</evidence>
<comment type="catalytic activity">
    <reaction evidence="2 10">
        <text>beta-D-fructose 1-phosphate + H2O = D-fructose + phosphate</text>
        <dbReference type="Rhea" id="RHEA:35603"/>
        <dbReference type="ChEBI" id="CHEBI:15377"/>
        <dbReference type="ChEBI" id="CHEBI:37721"/>
        <dbReference type="ChEBI" id="CHEBI:43474"/>
        <dbReference type="ChEBI" id="CHEBI:138881"/>
    </reaction>
</comment>
<dbReference type="AlphaFoldDB" id="A0AAN8ZQH3"/>
<dbReference type="GO" id="GO:0006974">
    <property type="term" value="P:DNA damage response"/>
    <property type="evidence" value="ECO:0007669"/>
    <property type="project" value="TreeGrafter"/>
</dbReference>
<dbReference type="InterPro" id="IPR002791">
    <property type="entry name" value="ARMT1-like_metal-bd"/>
</dbReference>
<evidence type="ECO:0000256" key="2">
    <source>
        <dbReference type="ARBA" id="ARBA00001326"/>
    </source>
</evidence>
<dbReference type="GO" id="GO:0005634">
    <property type="term" value="C:nucleus"/>
    <property type="evidence" value="ECO:0007669"/>
    <property type="project" value="TreeGrafter"/>
</dbReference>
<comment type="domain">
    <text evidence="10">Subfamily III proteins have a conserved RTxK motif about 40-50 residues from the C-terminus; the threonine may be replaced by serine or cysteine.</text>
</comment>
<dbReference type="GO" id="GO:0016791">
    <property type="term" value="F:phosphatase activity"/>
    <property type="evidence" value="ECO:0007669"/>
    <property type="project" value="TreeGrafter"/>
</dbReference>
<keyword evidence="13" id="KW-1185">Reference proteome</keyword>
<dbReference type="InterPro" id="IPR036075">
    <property type="entry name" value="ARMT-1-like_metal-bd_sf"/>
</dbReference>
<comment type="function">
    <text evidence="8 10">Metal-dependent phosphatase that shows phosphatase activity against several substrates, including fructose-1-phosphate and fructose-6-phosphate. Its preference for fructose-1-phosphate, a strong glycating agent that causes DNA damage rather than a canonical yeast metabolite, suggests a damage-control function in hexose phosphate metabolism. Has also been shown to have O-methyltransferase activity that methylates glutamate residues of target proteins to form gamma-glutamyl methyl ester residues. Possibly methylates PCNA, suggesting it is involved in the DNA damage response.</text>
</comment>
<keyword evidence="6 10" id="KW-0378">Hydrolase</keyword>
<dbReference type="Proteomes" id="UP001381693">
    <property type="component" value="Unassembled WGS sequence"/>
</dbReference>
<dbReference type="SUPFAM" id="SSF111321">
    <property type="entry name" value="AF1104-like"/>
    <property type="match status" value="1"/>
</dbReference>
<evidence type="ECO:0000256" key="4">
    <source>
        <dbReference type="ARBA" id="ARBA00022596"/>
    </source>
</evidence>
<proteinExistence type="inferred from homology"/>
<feature type="non-terminal residue" evidence="12">
    <location>
        <position position="231"/>
    </location>
</feature>